<sequence length="242" mass="28516">MFFFDYFAAKRSEELLEKCQIRENGTYVSDNCYNDRNCKFCKAEAKTDLLYKVLNFISTWLGYFWHFKSPLFIFISTFATILIIGKIGKQSLFQIKHNRKDFYNSLRISGVIILQTIFNLFIFSIEIIEALKALLYELGFSYISDNMSDETAKKYPNDLDLRVFPWFSSNFGLSSSQSFQMIIQLRILMESLLVLFVMTGYRESLILFFKIICFKIRYPKKSHKEIMSQITQTVTKVSNLNK</sequence>
<reference evidence="3" key="1">
    <citation type="submission" date="2022-11" db="UniProtKB">
        <authorList>
            <consortium name="WormBaseParasite"/>
        </authorList>
    </citation>
    <scope>IDENTIFICATION</scope>
</reference>
<accession>A0A914PBE2</accession>
<dbReference type="Proteomes" id="UP000887578">
    <property type="component" value="Unplaced"/>
</dbReference>
<protein>
    <submittedName>
        <fullName evidence="3">Uncharacterized protein</fullName>
    </submittedName>
</protein>
<keyword evidence="2" id="KW-1185">Reference proteome</keyword>
<proteinExistence type="predicted"/>
<dbReference type="WBParaSite" id="PDA_v2.g14888.t1">
    <property type="protein sequence ID" value="PDA_v2.g14888.t1"/>
    <property type="gene ID" value="PDA_v2.g14888"/>
</dbReference>
<evidence type="ECO:0000256" key="1">
    <source>
        <dbReference type="SAM" id="Phobius"/>
    </source>
</evidence>
<evidence type="ECO:0000313" key="3">
    <source>
        <dbReference type="WBParaSite" id="PDA_v2.g14888.t1"/>
    </source>
</evidence>
<organism evidence="2 3">
    <name type="scientific">Panagrolaimus davidi</name>
    <dbReference type="NCBI Taxonomy" id="227884"/>
    <lineage>
        <taxon>Eukaryota</taxon>
        <taxon>Metazoa</taxon>
        <taxon>Ecdysozoa</taxon>
        <taxon>Nematoda</taxon>
        <taxon>Chromadorea</taxon>
        <taxon>Rhabditida</taxon>
        <taxon>Tylenchina</taxon>
        <taxon>Panagrolaimomorpha</taxon>
        <taxon>Panagrolaimoidea</taxon>
        <taxon>Panagrolaimidae</taxon>
        <taxon>Panagrolaimus</taxon>
    </lineage>
</organism>
<feature type="transmembrane region" description="Helical" evidence="1">
    <location>
        <begin position="108"/>
        <end position="128"/>
    </location>
</feature>
<name>A0A914PBE2_9BILA</name>
<keyword evidence="1" id="KW-0812">Transmembrane</keyword>
<dbReference type="AlphaFoldDB" id="A0A914PBE2"/>
<feature type="transmembrane region" description="Helical" evidence="1">
    <location>
        <begin position="71"/>
        <end position="88"/>
    </location>
</feature>
<keyword evidence="1" id="KW-0472">Membrane</keyword>
<keyword evidence="1" id="KW-1133">Transmembrane helix</keyword>
<evidence type="ECO:0000313" key="2">
    <source>
        <dbReference type="Proteomes" id="UP000887578"/>
    </source>
</evidence>